<dbReference type="EMBL" id="CAFBLR010000067">
    <property type="protein sequence ID" value="CAB4873073.1"/>
    <property type="molecule type" value="Genomic_DNA"/>
</dbReference>
<gene>
    <name evidence="2" type="ORF">UFOPK3417_00849</name>
</gene>
<organism evidence="2">
    <name type="scientific">freshwater metagenome</name>
    <dbReference type="NCBI Taxonomy" id="449393"/>
    <lineage>
        <taxon>unclassified sequences</taxon>
        <taxon>metagenomes</taxon>
        <taxon>ecological metagenomes</taxon>
    </lineage>
</organism>
<feature type="compositionally biased region" description="Basic and acidic residues" evidence="1">
    <location>
        <begin position="384"/>
        <end position="395"/>
    </location>
</feature>
<reference evidence="2" key="1">
    <citation type="submission" date="2020-05" db="EMBL/GenBank/DDBJ databases">
        <authorList>
            <person name="Chiriac C."/>
            <person name="Salcher M."/>
            <person name="Ghai R."/>
            <person name="Kavagutti S V."/>
        </authorList>
    </citation>
    <scope>NUCLEOTIDE SEQUENCE</scope>
</reference>
<protein>
    <submittedName>
        <fullName evidence="2">Unannotated protein</fullName>
    </submittedName>
</protein>
<feature type="region of interest" description="Disordered" evidence="1">
    <location>
        <begin position="369"/>
        <end position="395"/>
    </location>
</feature>
<name>A0A6J7DZY5_9ZZZZ</name>
<accession>A0A6J7DZY5</accession>
<sequence length="395" mass="41962">MVAGLVQPADDLCISRGVERGIGNDLLVQFGGHAAAARERQEHPTGREQPEREPVEVLVGTCPALHLGLVVHQFRRVEDHEVECGARVPESAQLGECVGLHEAAGRQAVRSEVLGGDAERGARGVDGGDLAGTALPRGNAERPRVCEDVEHLLAASECPYGGPALTLVEVEAGLVTAAHVDEVGRTVLAHLNAFGWLHPAEQARALGEALALSNLHVAAFVDRGNPVEREARIGDRIPPAVRADPGEFHNRHGPVPVDDHPGQVVALGEHEPRSGGAPGKVAPARRSTPHPVCEELGVDHVLFHERPDADRDLGVRAVGAPGKKGAIARNHPHRVTGRCCASNRLHGPCEHPRMPPPERSVLARVQAYHGRRHAKSMTAARSDSGFEHSTTKSAS</sequence>
<evidence type="ECO:0000256" key="1">
    <source>
        <dbReference type="SAM" id="MobiDB-lite"/>
    </source>
</evidence>
<dbReference type="AlphaFoldDB" id="A0A6J7DZY5"/>
<evidence type="ECO:0000313" key="2">
    <source>
        <dbReference type="EMBL" id="CAB4873073.1"/>
    </source>
</evidence>
<proteinExistence type="predicted"/>